<comment type="caution">
    <text evidence="1">The sequence shown here is derived from an EMBL/GenBank/DDBJ whole genome shotgun (WGS) entry which is preliminary data.</text>
</comment>
<keyword evidence="2" id="KW-1185">Reference proteome</keyword>
<evidence type="ECO:0000313" key="1">
    <source>
        <dbReference type="EMBL" id="MBQ0934652.1"/>
    </source>
</evidence>
<organism evidence="1 2">
    <name type="scientific">Ideonella paludis</name>
    <dbReference type="NCBI Taxonomy" id="1233411"/>
    <lineage>
        <taxon>Bacteria</taxon>
        <taxon>Pseudomonadati</taxon>
        <taxon>Pseudomonadota</taxon>
        <taxon>Betaproteobacteria</taxon>
        <taxon>Burkholderiales</taxon>
        <taxon>Sphaerotilaceae</taxon>
        <taxon>Ideonella</taxon>
    </lineage>
</organism>
<accession>A0ABS5DU44</accession>
<dbReference type="EMBL" id="JAGQDG010000002">
    <property type="protein sequence ID" value="MBQ0934652.1"/>
    <property type="molecule type" value="Genomic_DNA"/>
</dbReference>
<dbReference type="Proteomes" id="UP000672097">
    <property type="component" value="Unassembled WGS sequence"/>
</dbReference>
<reference evidence="1 2" key="1">
    <citation type="submission" date="2021-04" db="EMBL/GenBank/DDBJ databases">
        <title>The genome sequence of type strain Ideonella paludis KCTC 32238.</title>
        <authorList>
            <person name="Liu Y."/>
        </authorList>
    </citation>
    <scope>NUCLEOTIDE SEQUENCE [LARGE SCALE GENOMIC DNA]</scope>
    <source>
        <strain evidence="1 2">KCTC 32238</strain>
    </source>
</reference>
<evidence type="ECO:0008006" key="3">
    <source>
        <dbReference type="Google" id="ProtNLM"/>
    </source>
</evidence>
<name>A0ABS5DU44_9BURK</name>
<sequence>MLWRQHPGVIAGGSAGGGQPIELIDWDGIFAHVIARLGWTWDVAEQQLDLHRLRALTQEWEQCPPVHTLVAAYLGYKPPQVSQSATQEQVQPLLSAMPTRENAPKVDDSAWLAALADIEPKAPEHE</sequence>
<gene>
    <name evidence="1" type="ORF">KAK11_04850</name>
</gene>
<protein>
    <recommendedName>
        <fullName evidence="3">DUF1376 domain-containing protein</fullName>
    </recommendedName>
</protein>
<proteinExistence type="predicted"/>
<evidence type="ECO:0000313" key="2">
    <source>
        <dbReference type="Proteomes" id="UP000672097"/>
    </source>
</evidence>
<dbReference type="RefSeq" id="WP_210806825.1">
    <property type="nucleotide sequence ID" value="NZ_JAGQDG010000002.1"/>
</dbReference>